<evidence type="ECO:0000313" key="2">
    <source>
        <dbReference type="Proteomes" id="UP001200557"/>
    </source>
</evidence>
<keyword evidence="2" id="KW-1185">Reference proteome</keyword>
<reference evidence="1 2" key="1">
    <citation type="submission" date="2022-01" db="EMBL/GenBank/DDBJ databases">
        <title>Octadecabacter sp. nov., isolated from a marine alga.</title>
        <authorList>
            <person name="Jin M.S."/>
            <person name="Kim H.M."/>
            <person name="Han D.M."/>
            <person name="Jung J.J."/>
            <person name="Jeon C.O."/>
        </authorList>
    </citation>
    <scope>NUCLEOTIDE SEQUENCE [LARGE SCALE GENOMIC DNA]</scope>
    <source>
        <strain evidence="1 2">G9-8</strain>
    </source>
</reference>
<gene>
    <name evidence="1" type="ORF">L0664_07020</name>
</gene>
<dbReference type="RefSeq" id="WP_235224942.1">
    <property type="nucleotide sequence ID" value="NZ_JAKGAQ010000002.1"/>
</dbReference>
<sequence>MIPMQRSAVVQPHSAEYMADQLFQEYDRQQEADDAALWSRSVVALCAQNGRAKDIVMDLSDDVGDITTCDSVSSVLRYATNCDGAMTIALLDIDLMDELHETVPRLLTLRQANPELVIVIMSRTFAHSDFSAERARIADASVRLPASQSTLLAAFRAAVSNTKQRLEL</sequence>
<dbReference type="EMBL" id="JAKGAQ010000002">
    <property type="protein sequence ID" value="MCF2870813.1"/>
    <property type="molecule type" value="Genomic_DNA"/>
</dbReference>
<evidence type="ECO:0008006" key="3">
    <source>
        <dbReference type="Google" id="ProtNLM"/>
    </source>
</evidence>
<organism evidence="1 2">
    <name type="scientific">Octadecabacter dasysiphoniae</name>
    <dbReference type="NCBI Taxonomy" id="2909341"/>
    <lineage>
        <taxon>Bacteria</taxon>
        <taxon>Pseudomonadati</taxon>
        <taxon>Pseudomonadota</taxon>
        <taxon>Alphaproteobacteria</taxon>
        <taxon>Rhodobacterales</taxon>
        <taxon>Roseobacteraceae</taxon>
        <taxon>Octadecabacter</taxon>
    </lineage>
</organism>
<dbReference type="Proteomes" id="UP001200557">
    <property type="component" value="Unassembled WGS sequence"/>
</dbReference>
<protein>
    <recommendedName>
        <fullName evidence="3">Response regulatory domain-containing protein</fullName>
    </recommendedName>
</protein>
<accession>A0ABS9CXL3</accession>
<evidence type="ECO:0000313" key="1">
    <source>
        <dbReference type="EMBL" id="MCF2870813.1"/>
    </source>
</evidence>
<name>A0ABS9CXL3_9RHOB</name>
<proteinExistence type="predicted"/>
<comment type="caution">
    <text evidence="1">The sequence shown here is derived from an EMBL/GenBank/DDBJ whole genome shotgun (WGS) entry which is preliminary data.</text>
</comment>